<protein>
    <submittedName>
        <fullName evidence="2">Uncharacterized protein</fullName>
    </submittedName>
</protein>
<dbReference type="EMBL" id="CADCXU010002861">
    <property type="protein sequence ID" value="CAA9994975.1"/>
    <property type="molecule type" value="Genomic_DNA"/>
</dbReference>
<feature type="region of interest" description="Disordered" evidence="1">
    <location>
        <begin position="114"/>
        <end position="160"/>
    </location>
</feature>
<dbReference type="Proteomes" id="UP000479000">
    <property type="component" value="Unassembled WGS sequence"/>
</dbReference>
<feature type="compositionally biased region" description="Polar residues" evidence="1">
    <location>
        <begin position="140"/>
        <end position="153"/>
    </location>
</feature>
<feature type="non-terminal residue" evidence="2">
    <location>
        <position position="1"/>
    </location>
</feature>
<evidence type="ECO:0000313" key="3">
    <source>
        <dbReference type="Proteomes" id="UP000479000"/>
    </source>
</evidence>
<accession>A0A6H5G0A2</accession>
<sequence>EGKRHYNLESKQDTRRKSKDSTLLLFPRSCLLTFSRAKFNLIPLVENKRLDTTNDVMTKTCPAHKMSSERPQSLERRAPPPVPQVGTLLIMDWAKNPSIGSKDHVDLDPLHAQMTPTHTTKKPWPIQTPVCTKDREGSKDSSVSYDTDNTVRNPQGHLAGTKIVTQRKKNKRGNNNTADDISIVGLMCGLWSNGRHSWPGKSKAS</sequence>
<name>A0A6H5G0A2_9HEMI</name>
<organism evidence="2 3">
    <name type="scientific">Nesidiocoris tenuis</name>
    <dbReference type="NCBI Taxonomy" id="355587"/>
    <lineage>
        <taxon>Eukaryota</taxon>
        <taxon>Metazoa</taxon>
        <taxon>Ecdysozoa</taxon>
        <taxon>Arthropoda</taxon>
        <taxon>Hexapoda</taxon>
        <taxon>Insecta</taxon>
        <taxon>Pterygota</taxon>
        <taxon>Neoptera</taxon>
        <taxon>Paraneoptera</taxon>
        <taxon>Hemiptera</taxon>
        <taxon>Heteroptera</taxon>
        <taxon>Panheteroptera</taxon>
        <taxon>Cimicomorpha</taxon>
        <taxon>Miridae</taxon>
        <taxon>Dicyphina</taxon>
        <taxon>Nesidiocoris</taxon>
    </lineage>
</organism>
<gene>
    <name evidence="2" type="ORF">NTEN_LOCUS1778</name>
</gene>
<keyword evidence="3" id="KW-1185">Reference proteome</keyword>
<reference evidence="2 3" key="1">
    <citation type="submission" date="2020-02" db="EMBL/GenBank/DDBJ databases">
        <authorList>
            <person name="Ferguson B K."/>
        </authorList>
    </citation>
    <scope>NUCLEOTIDE SEQUENCE [LARGE SCALE GENOMIC DNA]</scope>
</reference>
<evidence type="ECO:0000313" key="2">
    <source>
        <dbReference type="EMBL" id="CAA9994975.1"/>
    </source>
</evidence>
<evidence type="ECO:0000256" key="1">
    <source>
        <dbReference type="SAM" id="MobiDB-lite"/>
    </source>
</evidence>
<proteinExistence type="predicted"/>
<dbReference type="AlphaFoldDB" id="A0A6H5G0A2"/>